<proteinExistence type="predicted"/>
<reference evidence="1" key="1">
    <citation type="submission" date="2017-03" db="EMBL/GenBank/DDBJ databases">
        <title>The mitochondrial genome of the carnivorous plant Utricularia reniformis (Lentibulariaceae): structure, comparative analysis and evolutionary landmarks.</title>
        <authorList>
            <person name="Silva S.R."/>
            <person name="Alvarenga D.O."/>
            <person name="Michael T.P."/>
            <person name="Miranda V.F.O."/>
            <person name="Varani A.M."/>
        </authorList>
    </citation>
    <scope>NUCLEOTIDE SEQUENCE</scope>
</reference>
<dbReference type="AlphaFoldDB" id="A0A1Y0B4S2"/>
<keyword evidence="1" id="KW-0496">Mitochondrion</keyword>
<gene>
    <name evidence="1" type="ORF">AEK19_MT2231</name>
</gene>
<accession>A0A1Y0B4S2</accession>
<protein>
    <submittedName>
        <fullName evidence="1">Uncharacterized protein</fullName>
    </submittedName>
</protein>
<geneLocation type="mitochondrion" evidence="1"/>
<sequence>MILQDSNLNGLYPAQLVRNNNRAMAYKAKLVAQRAQEDKRQAEGRPKRPIVLQNPYRLHWLVDPDLRP</sequence>
<dbReference type="EMBL" id="KY774314">
    <property type="protein sequence ID" value="ART32377.1"/>
    <property type="molecule type" value="Genomic_DNA"/>
</dbReference>
<name>A0A1Y0B4S2_9LAMI</name>
<evidence type="ECO:0000313" key="1">
    <source>
        <dbReference type="EMBL" id="ART32377.1"/>
    </source>
</evidence>
<organism evidence="1">
    <name type="scientific">Utricularia reniformis</name>
    <dbReference type="NCBI Taxonomy" id="192314"/>
    <lineage>
        <taxon>Eukaryota</taxon>
        <taxon>Viridiplantae</taxon>
        <taxon>Streptophyta</taxon>
        <taxon>Embryophyta</taxon>
        <taxon>Tracheophyta</taxon>
        <taxon>Spermatophyta</taxon>
        <taxon>Magnoliopsida</taxon>
        <taxon>eudicotyledons</taxon>
        <taxon>Gunneridae</taxon>
        <taxon>Pentapetalae</taxon>
        <taxon>asterids</taxon>
        <taxon>lamiids</taxon>
        <taxon>Lamiales</taxon>
        <taxon>Lentibulariaceae</taxon>
        <taxon>Utricularia</taxon>
    </lineage>
</organism>